<comment type="caution">
    <text evidence="2">The sequence shown here is derived from an EMBL/GenBank/DDBJ whole genome shotgun (WGS) entry which is preliminary data.</text>
</comment>
<name>A0A4Y3ND76_PAEAU</name>
<dbReference type="AlphaFoldDB" id="A0A4Y3ND76"/>
<organism evidence="2 3">
    <name type="scientific">Paenarthrobacter aurescens</name>
    <name type="common">Arthrobacter aurescens</name>
    <dbReference type="NCBI Taxonomy" id="43663"/>
    <lineage>
        <taxon>Bacteria</taxon>
        <taxon>Bacillati</taxon>
        <taxon>Actinomycetota</taxon>
        <taxon>Actinomycetes</taxon>
        <taxon>Micrococcales</taxon>
        <taxon>Micrococcaceae</taxon>
        <taxon>Paenarthrobacter</taxon>
    </lineage>
</organism>
<dbReference type="PROSITE" id="PS51257">
    <property type="entry name" value="PROKAR_LIPOPROTEIN"/>
    <property type="match status" value="1"/>
</dbReference>
<evidence type="ECO:0000313" key="2">
    <source>
        <dbReference type="EMBL" id="GEB19193.1"/>
    </source>
</evidence>
<dbReference type="OrthoDB" id="4952992at2"/>
<reference evidence="2 3" key="1">
    <citation type="submission" date="2019-06" db="EMBL/GenBank/DDBJ databases">
        <title>Whole genome shotgun sequence of Paenarthrobacter aurescens NBRC 12136.</title>
        <authorList>
            <person name="Hosoyama A."/>
            <person name="Uohara A."/>
            <person name="Ohji S."/>
            <person name="Ichikawa N."/>
        </authorList>
    </citation>
    <scope>NUCLEOTIDE SEQUENCE [LARGE SCALE GENOMIC DNA]</scope>
    <source>
        <strain evidence="2 3">NBRC 12136</strain>
    </source>
</reference>
<dbReference type="GeneID" id="97299308"/>
<sequence>MKNTSLALVTAMVVSGMLLAGCSGTGTTGFKALEREATEADTPQHDLIPGDITLEKVLLVAEANGNKYYLGQGAQGRPSCLLVEHANPSFSHGGCSDSLQGEMLRISGPDQKSAVLISDDYDSRELESSGLTKIHPNILVVTN</sequence>
<dbReference type="Proteomes" id="UP000317715">
    <property type="component" value="Unassembled WGS sequence"/>
</dbReference>
<feature type="chain" id="PRO_5039189165" description="Lipoprotein" evidence="1">
    <location>
        <begin position="21"/>
        <end position="143"/>
    </location>
</feature>
<evidence type="ECO:0008006" key="4">
    <source>
        <dbReference type="Google" id="ProtNLM"/>
    </source>
</evidence>
<protein>
    <recommendedName>
        <fullName evidence="4">Lipoprotein</fullName>
    </recommendedName>
</protein>
<keyword evidence="3" id="KW-1185">Reference proteome</keyword>
<accession>A0A4Y3ND76</accession>
<dbReference type="RefSeq" id="WP_141283435.1">
    <property type="nucleotide sequence ID" value="NZ_BAAAWK010000001.1"/>
</dbReference>
<gene>
    <name evidence="2" type="ORF">AAU01_19480</name>
</gene>
<keyword evidence="1" id="KW-0732">Signal</keyword>
<evidence type="ECO:0000313" key="3">
    <source>
        <dbReference type="Proteomes" id="UP000317715"/>
    </source>
</evidence>
<dbReference type="EMBL" id="BJMD01000010">
    <property type="protein sequence ID" value="GEB19193.1"/>
    <property type="molecule type" value="Genomic_DNA"/>
</dbReference>
<feature type="signal peptide" evidence="1">
    <location>
        <begin position="1"/>
        <end position="20"/>
    </location>
</feature>
<proteinExistence type="predicted"/>
<evidence type="ECO:0000256" key="1">
    <source>
        <dbReference type="SAM" id="SignalP"/>
    </source>
</evidence>